<dbReference type="OrthoDB" id="9799092at2"/>
<name>A0A511ZNU6_9BACI</name>
<evidence type="ECO:0008006" key="3">
    <source>
        <dbReference type="Google" id="ProtNLM"/>
    </source>
</evidence>
<dbReference type="SUPFAM" id="SSF81301">
    <property type="entry name" value="Nucleotidyltransferase"/>
    <property type="match status" value="1"/>
</dbReference>
<sequence length="176" mass="20553">MKLGLNSDEVKLMDYTPAWNEEFMRVKEELAEKTALDENRIQHIGSTAIKGMAAKPIIDILVGVNDLSKVDKSLFKGFSRAGFLRLKAERPGEIVLAKFTDDTYEVKTHFIHLVEYQKELWNNLIFFRDYLNSNEAARKQYLEIKLEYLKNSSIGVNEYTDFKEEFVKDIFKKRTD</sequence>
<dbReference type="Pfam" id="PF04229">
    <property type="entry name" value="GrpB"/>
    <property type="match status" value="1"/>
</dbReference>
<dbReference type="AlphaFoldDB" id="A0A511ZNU6"/>
<dbReference type="STRING" id="582851.GCA_900162665_02182"/>
<dbReference type="PANTHER" id="PTHR34822">
    <property type="entry name" value="GRPB DOMAIN PROTEIN (AFU_ORTHOLOGUE AFUA_1G01530)"/>
    <property type="match status" value="1"/>
</dbReference>
<proteinExistence type="predicted"/>
<keyword evidence="2" id="KW-1185">Reference proteome</keyword>
<reference evidence="1 2" key="1">
    <citation type="submission" date="2019-07" db="EMBL/GenBank/DDBJ databases">
        <title>Whole genome shotgun sequence of Oceanobacillus sojae NBRC 105379.</title>
        <authorList>
            <person name="Hosoyama A."/>
            <person name="Uohara A."/>
            <person name="Ohji S."/>
            <person name="Ichikawa N."/>
        </authorList>
    </citation>
    <scope>NUCLEOTIDE SEQUENCE [LARGE SCALE GENOMIC DNA]</scope>
    <source>
        <strain evidence="1 2">NBRC 105379</strain>
    </source>
</reference>
<dbReference type="PANTHER" id="PTHR34822:SF1">
    <property type="entry name" value="GRPB FAMILY PROTEIN"/>
    <property type="match status" value="1"/>
</dbReference>
<accession>A0A511ZNU6</accession>
<comment type="caution">
    <text evidence="1">The sequence shown here is derived from an EMBL/GenBank/DDBJ whole genome shotgun (WGS) entry which is preliminary data.</text>
</comment>
<protein>
    <recommendedName>
        <fullName evidence="3">Dephospho-CoA kinase</fullName>
    </recommendedName>
</protein>
<dbReference type="Gene3D" id="3.30.460.10">
    <property type="entry name" value="Beta Polymerase, domain 2"/>
    <property type="match status" value="1"/>
</dbReference>
<dbReference type="RefSeq" id="WP_147212054.1">
    <property type="nucleotide sequence ID" value="NZ_BJYM01000019.1"/>
</dbReference>
<gene>
    <name evidence="1" type="primary">yqkA</name>
    <name evidence="1" type="ORF">OSO01_38650</name>
</gene>
<dbReference type="EMBL" id="BJYM01000019">
    <property type="protein sequence ID" value="GEN89126.1"/>
    <property type="molecule type" value="Genomic_DNA"/>
</dbReference>
<dbReference type="Proteomes" id="UP000321558">
    <property type="component" value="Unassembled WGS sequence"/>
</dbReference>
<dbReference type="InterPro" id="IPR007344">
    <property type="entry name" value="GrpB/CoaE"/>
</dbReference>
<organism evidence="1 2">
    <name type="scientific">Oceanobacillus sojae</name>
    <dbReference type="NCBI Taxonomy" id="582851"/>
    <lineage>
        <taxon>Bacteria</taxon>
        <taxon>Bacillati</taxon>
        <taxon>Bacillota</taxon>
        <taxon>Bacilli</taxon>
        <taxon>Bacillales</taxon>
        <taxon>Bacillaceae</taxon>
        <taxon>Oceanobacillus</taxon>
    </lineage>
</organism>
<evidence type="ECO:0000313" key="2">
    <source>
        <dbReference type="Proteomes" id="UP000321558"/>
    </source>
</evidence>
<dbReference type="InterPro" id="IPR043519">
    <property type="entry name" value="NT_sf"/>
</dbReference>
<evidence type="ECO:0000313" key="1">
    <source>
        <dbReference type="EMBL" id="GEN89126.1"/>
    </source>
</evidence>